<dbReference type="AlphaFoldDB" id="A0A2K9YXI7"/>
<proteinExistence type="predicted"/>
<sequence>MGHDHVCDLVEATPFFEATATQANRLHSGVLIRLRLAAETPLGGETLS</sequence>
<gene>
    <name evidence="1" type="ORF">CUJ84_Chr000282</name>
</gene>
<protein>
    <submittedName>
        <fullName evidence="1">Uncharacterized protein</fullName>
    </submittedName>
</protein>
<dbReference type="EMBL" id="CP025012">
    <property type="protein sequence ID" value="AUW40699.1"/>
    <property type="molecule type" value="Genomic_DNA"/>
</dbReference>
<reference evidence="1 2" key="1">
    <citation type="submission" date="2017-11" db="EMBL/GenBank/DDBJ databases">
        <title>Complete genome of Rhizobium leguminosarum Norway, an ineffective micro-symbiont.</title>
        <authorList>
            <person name="Hoffrichter A."/>
            <person name="Liang J."/>
            <person name="Brachmann A."/>
            <person name="Marin M."/>
        </authorList>
    </citation>
    <scope>NUCLEOTIDE SEQUENCE [LARGE SCALE GENOMIC DNA]</scope>
    <source>
        <strain evidence="1 2">Norway</strain>
    </source>
</reference>
<name>A0A2K9YXI7_RHILE</name>
<accession>A0A2K9YXI7</accession>
<evidence type="ECO:0000313" key="1">
    <source>
        <dbReference type="EMBL" id="AUW40699.1"/>
    </source>
</evidence>
<organism evidence="1 2">
    <name type="scientific">Rhizobium leguminosarum</name>
    <dbReference type="NCBI Taxonomy" id="384"/>
    <lineage>
        <taxon>Bacteria</taxon>
        <taxon>Pseudomonadati</taxon>
        <taxon>Pseudomonadota</taxon>
        <taxon>Alphaproteobacteria</taxon>
        <taxon>Hyphomicrobiales</taxon>
        <taxon>Rhizobiaceae</taxon>
        <taxon>Rhizobium/Agrobacterium group</taxon>
        <taxon>Rhizobium</taxon>
    </lineage>
</organism>
<dbReference type="Proteomes" id="UP000238523">
    <property type="component" value="Chromosome"/>
</dbReference>
<evidence type="ECO:0000313" key="2">
    <source>
        <dbReference type="Proteomes" id="UP000238523"/>
    </source>
</evidence>